<dbReference type="EMBL" id="QMFY01000016">
    <property type="protein sequence ID" value="RAV98555.1"/>
    <property type="molecule type" value="Genomic_DNA"/>
</dbReference>
<keyword evidence="3" id="KW-1185">Reference proteome</keyword>
<dbReference type="AlphaFoldDB" id="A0A364XW02"/>
<protein>
    <submittedName>
        <fullName evidence="2">Uncharacterized protein</fullName>
    </submittedName>
</protein>
<evidence type="ECO:0000256" key="1">
    <source>
        <dbReference type="SAM" id="MobiDB-lite"/>
    </source>
</evidence>
<evidence type="ECO:0000313" key="3">
    <source>
        <dbReference type="Proteomes" id="UP000251889"/>
    </source>
</evidence>
<dbReference type="Proteomes" id="UP000251889">
    <property type="component" value="Unassembled WGS sequence"/>
</dbReference>
<evidence type="ECO:0000313" key="2">
    <source>
        <dbReference type="EMBL" id="RAV98555.1"/>
    </source>
</evidence>
<organism evidence="2 3">
    <name type="scientific">Pseudochryseolinea flava</name>
    <dbReference type="NCBI Taxonomy" id="2059302"/>
    <lineage>
        <taxon>Bacteria</taxon>
        <taxon>Pseudomonadati</taxon>
        <taxon>Bacteroidota</taxon>
        <taxon>Cytophagia</taxon>
        <taxon>Cytophagales</taxon>
        <taxon>Fulvivirgaceae</taxon>
        <taxon>Pseudochryseolinea</taxon>
    </lineage>
</organism>
<sequence>MMIKYTPQFLLKLEDMVAESDYTLRYEKGNFKSGYCLLKDQKIMIINKFFTTEGKINTLLDILKGVQLDTTRFTEKSLKLWEELIAQQPQTPPAESPEPTESSAA</sequence>
<reference evidence="2 3" key="1">
    <citation type="submission" date="2018-06" db="EMBL/GenBank/DDBJ databases">
        <title>Chryseolinea flavus sp. nov., a member of the phylum Bacteroidetes isolated from soil.</title>
        <authorList>
            <person name="Li Y."/>
            <person name="Wang J."/>
        </authorList>
    </citation>
    <scope>NUCLEOTIDE SEQUENCE [LARGE SCALE GENOMIC DNA]</scope>
    <source>
        <strain evidence="2 3">SDU1-6</strain>
    </source>
</reference>
<feature type="region of interest" description="Disordered" evidence="1">
    <location>
        <begin position="86"/>
        <end position="105"/>
    </location>
</feature>
<accession>A0A364XW02</accession>
<dbReference type="OrthoDB" id="1524666at2"/>
<comment type="caution">
    <text evidence="2">The sequence shown here is derived from an EMBL/GenBank/DDBJ whole genome shotgun (WGS) entry which is preliminary data.</text>
</comment>
<proteinExistence type="predicted"/>
<name>A0A364XW02_9BACT</name>
<gene>
    <name evidence="2" type="ORF">DQQ10_22715</name>
</gene>